<keyword evidence="2" id="KW-1185">Reference proteome</keyword>
<dbReference type="Proteomes" id="UP000286415">
    <property type="component" value="Unassembled WGS sequence"/>
</dbReference>
<protein>
    <submittedName>
        <fullName evidence="1">Uncharacterized protein</fullName>
    </submittedName>
</protein>
<feature type="non-terminal residue" evidence="1">
    <location>
        <position position="1"/>
    </location>
</feature>
<proteinExistence type="predicted"/>
<dbReference type="AlphaFoldDB" id="A0A3R7F958"/>
<dbReference type="InParanoid" id="A0A3R7F958"/>
<accession>A0A3R7F958</accession>
<evidence type="ECO:0000313" key="1">
    <source>
        <dbReference type="EMBL" id="KAG5450786.1"/>
    </source>
</evidence>
<evidence type="ECO:0000313" key="2">
    <source>
        <dbReference type="Proteomes" id="UP000286415"/>
    </source>
</evidence>
<comment type="caution">
    <text evidence="1">The sequence shown here is derived from an EMBL/GenBank/DDBJ whole genome shotgun (WGS) entry which is preliminary data.</text>
</comment>
<reference evidence="1 2" key="2">
    <citation type="journal article" date="2021" name="Genomics">
        <title>High-quality reference genome for Clonorchis sinensis.</title>
        <authorList>
            <person name="Young N.D."/>
            <person name="Stroehlein A.J."/>
            <person name="Kinkar L."/>
            <person name="Wang T."/>
            <person name="Sohn W.M."/>
            <person name="Chang B.C.H."/>
            <person name="Kaur P."/>
            <person name="Weisz D."/>
            <person name="Dudchenko O."/>
            <person name="Aiden E.L."/>
            <person name="Korhonen P.K."/>
            <person name="Gasser R.B."/>
        </authorList>
    </citation>
    <scope>NUCLEOTIDE SEQUENCE [LARGE SCALE GENOMIC DNA]</scope>
    <source>
        <strain evidence="1">Cs-k2</strain>
    </source>
</reference>
<organism evidence="1 2">
    <name type="scientific">Clonorchis sinensis</name>
    <name type="common">Chinese liver fluke</name>
    <dbReference type="NCBI Taxonomy" id="79923"/>
    <lineage>
        <taxon>Eukaryota</taxon>
        <taxon>Metazoa</taxon>
        <taxon>Spiralia</taxon>
        <taxon>Lophotrochozoa</taxon>
        <taxon>Platyhelminthes</taxon>
        <taxon>Trematoda</taxon>
        <taxon>Digenea</taxon>
        <taxon>Opisthorchiida</taxon>
        <taxon>Opisthorchiata</taxon>
        <taxon>Opisthorchiidae</taxon>
        <taxon>Clonorchis</taxon>
    </lineage>
</organism>
<dbReference type="EMBL" id="NIRI02000042">
    <property type="protein sequence ID" value="KAG5450786.1"/>
    <property type="molecule type" value="Genomic_DNA"/>
</dbReference>
<name>A0A3R7F958_CLOSI</name>
<gene>
    <name evidence="1" type="ORF">CSKR_101392</name>
</gene>
<sequence>EVSSCKHAIKLRIAVACHYCTNILRFLDNPVTDVMFEMKGPFSSSVVCGIASSNKQKTTVLLYGFPELKARLRTAGDGLCIRATNAPWCNVTGRPSLQGVPDHHRRFSSPVHATRSARIMHSCYERTMVQRNRATFPAGLNGPSGRKGAAESRKGLVAGVLSNWAPQTRLSNATYTRVHAGKPIVFLLYVNDLPDVLSSPCPLFVGDLKFWGSNASIHQMVVELRSSDRWMAPSSE</sequence>
<reference evidence="1 2" key="1">
    <citation type="journal article" date="2018" name="Biotechnol. Adv.">
        <title>Improved genomic resources and new bioinformatic workflow for the carcinogenic parasite Clonorchis sinensis: Biotechnological implications.</title>
        <authorList>
            <person name="Wang D."/>
            <person name="Korhonen P.K."/>
            <person name="Gasser R.B."/>
            <person name="Young N.D."/>
        </authorList>
    </citation>
    <scope>NUCLEOTIDE SEQUENCE [LARGE SCALE GENOMIC DNA]</scope>
    <source>
        <strain evidence="1">Cs-k2</strain>
    </source>
</reference>